<accession>A0ACB8TBD8</accession>
<gene>
    <name evidence="1" type="ORF">BV25DRAFT_1869020</name>
</gene>
<dbReference type="Proteomes" id="UP000814140">
    <property type="component" value="Unassembled WGS sequence"/>
</dbReference>
<dbReference type="EMBL" id="MU277196">
    <property type="protein sequence ID" value="KAI0065325.1"/>
    <property type="molecule type" value="Genomic_DNA"/>
</dbReference>
<name>A0ACB8TBD8_9AGAM</name>
<evidence type="ECO:0000313" key="1">
    <source>
        <dbReference type="EMBL" id="KAI0065325.1"/>
    </source>
</evidence>
<sequence>MAHTSPSPPQPAAHKPALPSARTQNAIAHSPLRPHLWTTPWTESWHNDLSSHFTPDSIHRFQEVVLASVEPKTRSNYGAGLLRFTQFCDRHTIPEASRMPASEPLLSLFIAEEGAGLVSRSTVEAWLSGLQLWHAVQGAPWHGGHILRRVKQGAYKLAPASSRLDHMRALRQGLDVSNARDAAIWAAAMVAWAGCCRLGEIFIDSPSTFDSSKHVTRNCSISRGLADNGHHFLKFKIPWSKTKLHAGDTIIITESLHGLDPYSALEHHLFVNEPVPANTISGYAHLTRSDFMLRCNTIWSTTGFSSLTGHSFRIGGTTHLLLSGVDPWVVMAQGRWTSKAFLSYWRKTELILPTFIEAIPMSIRRRRY</sequence>
<keyword evidence="2" id="KW-1185">Reference proteome</keyword>
<reference evidence="1" key="1">
    <citation type="submission" date="2021-03" db="EMBL/GenBank/DDBJ databases">
        <authorList>
            <consortium name="DOE Joint Genome Institute"/>
            <person name="Ahrendt S."/>
            <person name="Looney B.P."/>
            <person name="Miyauchi S."/>
            <person name="Morin E."/>
            <person name="Drula E."/>
            <person name="Courty P.E."/>
            <person name="Chicoki N."/>
            <person name="Fauchery L."/>
            <person name="Kohler A."/>
            <person name="Kuo A."/>
            <person name="Labutti K."/>
            <person name="Pangilinan J."/>
            <person name="Lipzen A."/>
            <person name="Riley R."/>
            <person name="Andreopoulos W."/>
            <person name="He G."/>
            <person name="Johnson J."/>
            <person name="Barry K.W."/>
            <person name="Grigoriev I.V."/>
            <person name="Nagy L."/>
            <person name="Hibbett D."/>
            <person name="Henrissat B."/>
            <person name="Matheny P.B."/>
            <person name="Labbe J."/>
            <person name="Martin F."/>
        </authorList>
    </citation>
    <scope>NUCLEOTIDE SEQUENCE</scope>
    <source>
        <strain evidence="1">HHB10654</strain>
    </source>
</reference>
<reference evidence="1" key="2">
    <citation type="journal article" date="2022" name="New Phytol.">
        <title>Evolutionary transition to the ectomycorrhizal habit in the genomes of a hyperdiverse lineage of mushroom-forming fungi.</title>
        <authorList>
            <person name="Looney B."/>
            <person name="Miyauchi S."/>
            <person name="Morin E."/>
            <person name="Drula E."/>
            <person name="Courty P.E."/>
            <person name="Kohler A."/>
            <person name="Kuo A."/>
            <person name="LaButti K."/>
            <person name="Pangilinan J."/>
            <person name="Lipzen A."/>
            <person name="Riley R."/>
            <person name="Andreopoulos W."/>
            <person name="He G."/>
            <person name="Johnson J."/>
            <person name="Nolan M."/>
            <person name="Tritt A."/>
            <person name="Barry K.W."/>
            <person name="Grigoriev I.V."/>
            <person name="Nagy L.G."/>
            <person name="Hibbett D."/>
            <person name="Henrissat B."/>
            <person name="Matheny P.B."/>
            <person name="Labbe J."/>
            <person name="Martin F.M."/>
        </authorList>
    </citation>
    <scope>NUCLEOTIDE SEQUENCE</scope>
    <source>
        <strain evidence="1">HHB10654</strain>
    </source>
</reference>
<comment type="caution">
    <text evidence="1">The sequence shown here is derived from an EMBL/GenBank/DDBJ whole genome shotgun (WGS) entry which is preliminary data.</text>
</comment>
<organism evidence="1 2">
    <name type="scientific">Artomyces pyxidatus</name>
    <dbReference type="NCBI Taxonomy" id="48021"/>
    <lineage>
        <taxon>Eukaryota</taxon>
        <taxon>Fungi</taxon>
        <taxon>Dikarya</taxon>
        <taxon>Basidiomycota</taxon>
        <taxon>Agaricomycotina</taxon>
        <taxon>Agaricomycetes</taxon>
        <taxon>Russulales</taxon>
        <taxon>Auriscalpiaceae</taxon>
        <taxon>Artomyces</taxon>
    </lineage>
</organism>
<protein>
    <submittedName>
        <fullName evidence="1">Uncharacterized protein</fullName>
    </submittedName>
</protein>
<proteinExistence type="predicted"/>
<evidence type="ECO:0000313" key="2">
    <source>
        <dbReference type="Proteomes" id="UP000814140"/>
    </source>
</evidence>